<dbReference type="OrthoDB" id="7066727at2"/>
<comment type="subcellular location">
    <subcellularLocation>
        <location evidence="1">Membrane</location>
        <topology evidence="1">Multi-pass membrane protein</topology>
    </subcellularLocation>
</comment>
<dbReference type="AlphaFoldDB" id="A0A2Z4RDZ6"/>
<protein>
    <submittedName>
        <fullName evidence="7">MFS transporter</fullName>
    </submittedName>
</protein>
<keyword evidence="2 5" id="KW-0812">Transmembrane</keyword>
<dbReference type="Proteomes" id="UP000250299">
    <property type="component" value="Chromosome"/>
</dbReference>
<feature type="transmembrane region" description="Helical" evidence="5">
    <location>
        <begin position="20"/>
        <end position="44"/>
    </location>
</feature>
<evidence type="ECO:0000256" key="3">
    <source>
        <dbReference type="ARBA" id="ARBA00022989"/>
    </source>
</evidence>
<dbReference type="Pfam" id="PF07690">
    <property type="entry name" value="MFS_1"/>
    <property type="match status" value="1"/>
</dbReference>
<dbReference type="PROSITE" id="PS50850">
    <property type="entry name" value="MFS"/>
    <property type="match status" value="1"/>
</dbReference>
<evidence type="ECO:0000256" key="2">
    <source>
        <dbReference type="ARBA" id="ARBA00022692"/>
    </source>
</evidence>
<evidence type="ECO:0000313" key="7">
    <source>
        <dbReference type="EMBL" id="AWY39015.1"/>
    </source>
</evidence>
<feature type="transmembrane region" description="Helical" evidence="5">
    <location>
        <begin position="112"/>
        <end position="132"/>
    </location>
</feature>
<dbReference type="RefSeq" id="WP_110962832.1">
    <property type="nucleotide sequence ID" value="NZ_CP029693.1"/>
</dbReference>
<keyword evidence="4 5" id="KW-0472">Membrane</keyword>
<evidence type="ECO:0000259" key="6">
    <source>
        <dbReference type="PROSITE" id="PS50850"/>
    </source>
</evidence>
<evidence type="ECO:0000256" key="1">
    <source>
        <dbReference type="ARBA" id="ARBA00004141"/>
    </source>
</evidence>
<dbReference type="Gene3D" id="1.20.1250.20">
    <property type="entry name" value="MFS general substrate transporter like domains"/>
    <property type="match status" value="1"/>
</dbReference>
<feature type="domain" description="Major facilitator superfamily (MFS) profile" evidence="6">
    <location>
        <begin position="21"/>
        <end position="435"/>
    </location>
</feature>
<feature type="transmembrane region" description="Helical" evidence="5">
    <location>
        <begin position="144"/>
        <end position="169"/>
    </location>
</feature>
<dbReference type="EMBL" id="CP029693">
    <property type="protein sequence ID" value="AWY39015.1"/>
    <property type="molecule type" value="Genomic_DNA"/>
</dbReference>
<dbReference type="PANTHER" id="PTHR23508">
    <property type="entry name" value="CARBOXYLIC ACID TRANSPORTER PROTEIN HOMOLOG"/>
    <property type="match status" value="1"/>
</dbReference>
<evidence type="ECO:0000256" key="5">
    <source>
        <dbReference type="SAM" id="Phobius"/>
    </source>
</evidence>
<feature type="transmembrane region" description="Helical" evidence="5">
    <location>
        <begin position="412"/>
        <end position="430"/>
    </location>
</feature>
<accession>A0A2Z4RDZ6</accession>
<evidence type="ECO:0000313" key="8">
    <source>
        <dbReference type="Proteomes" id="UP000250299"/>
    </source>
</evidence>
<dbReference type="PANTHER" id="PTHR23508:SF10">
    <property type="entry name" value="CARBOXYLIC ACID TRANSPORTER PROTEIN HOMOLOG"/>
    <property type="match status" value="1"/>
</dbReference>
<gene>
    <name evidence="7" type="ORF">DKY63_03425</name>
</gene>
<feature type="transmembrane region" description="Helical" evidence="5">
    <location>
        <begin position="257"/>
        <end position="276"/>
    </location>
</feature>
<keyword evidence="3 5" id="KW-1133">Transmembrane helix</keyword>
<feature type="transmembrane region" description="Helical" evidence="5">
    <location>
        <begin position="296"/>
        <end position="314"/>
    </location>
</feature>
<evidence type="ECO:0000256" key="4">
    <source>
        <dbReference type="ARBA" id="ARBA00023136"/>
    </source>
</evidence>
<name>A0A2Z4RDZ6_PSEPU</name>
<dbReference type="InterPro" id="IPR005829">
    <property type="entry name" value="Sugar_transporter_CS"/>
</dbReference>
<dbReference type="CDD" id="cd17365">
    <property type="entry name" value="MFS_PcaK_like"/>
    <property type="match status" value="1"/>
</dbReference>
<dbReference type="InterPro" id="IPR036259">
    <property type="entry name" value="MFS_trans_sf"/>
</dbReference>
<feature type="transmembrane region" description="Helical" evidence="5">
    <location>
        <begin position="321"/>
        <end position="339"/>
    </location>
</feature>
<dbReference type="SUPFAM" id="SSF103473">
    <property type="entry name" value="MFS general substrate transporter"/>
    <property type="match status" value="1"/>
</dbReference>
<dbReference type="PROSITE" id="PS00217">
    <property type="entry name" value="SUGAR_TRANSPORT_2"/>
    <property type="match status" value="1"/>
</dbReference>
<organism evidence="7 8">
    <name type="scientific">Pseudomonas putida</name>
    <name type="common">Arthrobacter siderocapsulatus</name>
    <dbReference type="NCBI Taxonomy" id="303"/>
    <lineage>
        <taxon>Bacteria</taxon>
        <taxon>Pseudomonadati</taxon>
        <taxon>Pseudomonadota</taxon>
        <taxon>Gammaproteobacteria</taxon>
        <taxon>Pseudomonadales</taxon>
        <taxon>Pseudomonadaceae</taxon>
        <taxon>Pseudomonas</taxon>
    </lineage>
</organism>
<dbReference type="GO" id="GO:0046943">
    <property type="term" value="F:carboxylic acid transmembrane transporter activity"/>
    <property type="evidence" value="ECO:0007669"/>
    <property type="project" value="TreeGrafter"/>
</dbReference>
<dbReference type="InterPro" id="IPR020846">
    <property type="entry name" value="MFS_dom"/>
</dbReference>
<reference evidence="7 8" key="1">
    <citation type="submission" date="2018-05" db="EMBL/GenBank/DDBJ databases">
        <title>Whole genome sequence of Pseudomonas putida JBC17.</title>
        <authorList>
            <person name="Lee Y.H."/>
            <person name="David K."/>
        </authorList>
    </citation>
    <scope>NUCLEOTIDE SEQUENCE [LARGE SCALE GENOMIC DNA]</scope>
    <source>
        <strain evidence="7 8">JBC17</strain>
    </source>
</reference>
<dbReference type="GO" id="GO:0005886">
    <property type="term" value="C:plasma membrane"/>
    <property type="evidence" value="ECO:0007669"/>
    <property type="project" value="TreeGrafter"/>
</dbReference>
<feature type="transmembrane region" description="Helical" evidence="5">
    <location>
        <begin position="56"/>
        <end position="75"/>
    </location>
</feature>
<dbReference type="InterPro" id="IPR011701">
    <property type="entry name" value="MFS"/>
</dbReference>
<feature type="transmembrane region" description="Helical" evidence="5">
    <location>
        <begin position="380"/>
        <end position="400"/>
    </location>
</feature>
<feature type="transmembrane region" description="Helical" evidence="5">
    <location>
        <begin position="345"/>
        <end position="368"/>
    </location>
</feature>
<sequence>MSPSIAVQMEEQDMRAFQWVVISLCFLINMLDGFDVLVMAFTAASVSSEWGLSGIQLGYLLSAGLIGMAFGSLFIAPWADRFGRRPLILLCISIAGLGMLASSQASSVTILGALRFLTGLGIGGVLASSYVIAGEYANQKWRSLAISLQSTAYALGATIGGLIAAQIIPHMGWRAVFLYGGVVTLMVLPVMYFLLPESIAFLVARQPHNALNRLNRLLSRVGINQISAMPQTELNAQTSLRQTFAGLFSKDLLRSTLLVWAGFFLVMFGFYFVMSWTPKLLVTAGLSNQQGITGGVLLNVGGIVGTSLIGLLAARYRLPRVLMSYLCLNAAFIAIFVHFTSNLSLAFVLVLIIGILVNGCVAGLYALTPSMYAPEQRVTALGWAIGMGRMGAILSPLVAGKLIDSSWLPSDLYLLFATAFVVAAIAVWLMKSHSMLQVTFKPVS</sequence>
<feature type="transmembrane region" description="Helical" evidence="5">
    <location>
        <begin position="87"/>
        <end position="106"/>
    </location>
</feature>
<proteinExistence type="predicted"/>
<feature type="transmembrane region" description="Helical" evidence="5">
    <location>
        <begin position="175"/>
        <end position="195"/>
    </location>
</feature>